<comment type="cofactor">
    <cofactor evidence="6">
        <name>Mg(2+)</name>
        <dbReference type="ChEBI" id="CHEBI:18420"/>
    </cofactor>
</comment>
<dbReference type="HAMAP" id="MF_02095">
    <property type="entry name" value="CysQ"/>
    <property type="match status" value="1"/>
</dbReference>
<feature type="binding site" evidence="6">
    <location>
        <position position="89"/>
    </location>
    <ligand>
        <name>Mg(2+)</name>
        <dbReference type="ChEBI" id="CHEBI:18420"/>
        <label>1</label>
    </ligand>
</feature>
<feature type="binding site" evidence="6">
    <location>
        <position position="89"/>
    </location>
    <ligand>
        <name>Mg(2+)</name>
        <dbReference type="ChEBI" id="CHEBI:18420"/>
        <label>2</label>
    </ligand>
</feature>
<dbReference type="InterPro" id="IPR006240">
    <property type="entry name" value="CysQ"/>
</dbReference>
<comment type="similarity">
    <text evidence="1 6">Belongs to the inositol monophosphatase superfamily. CysQ family.</text>
</comment>
<dbReference type="PRINTS" id="PR00377">
    <property type="entry name" value="IMPHPHTASES"/>
</dbReference>
<reference evidence="7 8" key="1">
    <citation type="submission" date="2024-01" db="EMBL/GenBank/DDBJ databases">
        <title>Hyphobacterium bacterium isolated from marine sediment.</title>
        <authorList>
            <person name="Zhao S."/>
        </authorList>
    </citation>
    <scope>NUCLEOTIDE SEQUENCE [LARGE SCALE GENOMIC DNA]</scope>
    <source>
        <strain evidence="7 8">Y60-23</strain>
    </source>
</reference>
<dbReference type="PANTHER" id="PTHR43028:SF5">
    <property type="entry name" value="3'(2'),5'-BISPHOSPHATE NUCLEOTIDASE 1"/>
    <property type="match status" value="1"/>
</dbReference>
<dbReference type="GO" id="GO:0008441">
    <property type="term" value="F:3'(2'),5'-bisphosphate nucleotidase activity"/>
    <property type="evidence" value="ECO:0007669"/>
    <property type="project" value="UniProtKB-EC"/>
</dbReference>
<dbReference type="InterPro" id="IPR020550">
    <property type="entry name" value="Inositol_monophosphatase_CS"/>
</dbReference>
<gene>
    <name evidence="6 7" type="primary">cysQ</name>
    <name evidence="7" type="ORF">V0U35_07080</name>
</gene>
<evidence type="ECO:0000256" key="4">
    <source>
        <dbReference type="ARBA" id="ARBA00022801"/>
    </source>
</evidence>
<dbReference type="RefSeq" id="WP_330195982.1">
    <property type="nucleotide sequence ID" value="NZ_JAZDRO010000002.1"/>
</dbReference>
<keyword evidence="6" id="KW-0460">Magnesium</keyword>
<dbReference type="Proteomes" id="UP001310692">
    <property type="component" value="Unassembled WGS sequence"/>
</dbReference>
<keyword evidence="8" id="KW-1185">Reference proteome</keyword>
<dbReference type="InterPro" id="IPR050725">
    <property type="entry name" value="CysQ/Inositol_MonoPase"/>
</dbReference>
<evidence type="ECO:0000256" key="1">
    <source>
        <dbReference type="ARBA" id="ARBA00005289"/>
    </source>
</evidence>
<keyword evidence="6" id="KW-0479">Metal-binding</keyword>
<feature type="binding site" evidence="6">
    <location>
        <begin position="91"/>
        <end position="94"/>
    </location>
    <ligand>
        <name>substrate</name>
    </ligand>
</feature>
<dbReference type="SUPFAM" id="SSF56655">
    <property type="entry name" value="Carbohydrate phosphatase"/>
    <property type="match status" value="1"/>
</dbReference>
<feature type="binding site" evidence="6">
    <location>
        <position position="91"/>
    </location>
    <ligand>
        <name>Mg(2+)</name>
        <dbReference type="ChEBI" id="CHEBI:18420"/>
        <label>1</label>
    </ligand>
</feature>
<dbReference type="CDD" id="cd01638">
    <property type="entry name" value="CysQ"/>
    <property type="match status" value="1"/>
</dbReference>
<dbReference type="NCBIfam" id="TIGR01331">
    <property type="entry name" value="bisphos_cysQ"/>
    <property type="match status" value="1"/>
</dbReference>
<feature type="binding site" evidence="6">
    <location>
        <position position="70"/>
    </location>
    <ligand>
        <name>Mg(2+)</name>
        <dbReference type="ChEBI" id="CHEBI:18420"/>
        <label>1</label>
    </ligand>
</feature>
<keyword evidence="5 6" id="KW-0472">Membrane</keyword>
<organism evidence="7 8">
    <name type="scientific">Hyphobacterium marinum</name>
    <dbReference type="NCBI Taxonomy" id="3116574"/>
    <lineage>
        <taxon>Bacteria</taxon>
        <taxon>Pseudomonadati</taxon>
        <taxon>Pseudomonadota</taxon>
        <taxon>Alphaproteobacteria</taxon>
        <taxon>Maricaulales</taxon>
        <taxon>Maricaulaceae</taxon>
        <taxon>Hyphobacterium</taxon>
    </lineage>
</organism>
<evidence type="ECO:0000313" key="8">
    <source>
        <dbReference type="Proteomes" id="UP001310692"/>
    </source>
</evidence>
<name>A0ABU7LY04_9PROT</name>
<dbReference type="PROSITE" id="PS00630">
    <property type="entry name" value="IMP_2"/>
    <property type="match status" value="1"/>
</dbReference>
<accession>A0ABU7LY04</accession>
<keyword evidence="3 6" id="KW-0997">Cell inner membrane</keyword>
<comment type="caution">
    <text evidence="7">The sequence shown here is derived from an EMBL/GenBank/DDBJ whole genome shotgun (WGS) entry which is preliminary data.</text>
</comment>
<dbReference type="PANTHER" id="PTHR43028">
    <property type="entry name" value="3'(2'),5'-BISPHOSPHATE NUCLEOTIDASE 1"/>
    <property type="match status" value="1"/>
</dbReference>
<dbReference type="Pfam" id="PF00459">
    <property type="entry name" value="Inositol_P"/>
    <property type="match status" value="1"/>
</dbReference>
<feature type="binding site" evidence="6">
    <location>
        <position position="218"/>
    </location>
    <ligand>
        <name>Mg(2+)</name>
        <dbReference type="ChEBI" id="CHEBI:18420"/>
        <label>2</label>
    </ligand>
</feature>
<dbReference type="EMBL" id="JAZDRO010000002">
    <property type="protein sequence ID" value="MEE2566441.1"/>
    <property type="molecule type" value="Genomic_DNA"/>
</dbReference>
<evidence type="ECO:0000256" key="3">
    <source>
        <dbReference type="ARBA" id="ARBA00022519"/>
    </source>
</evidence>
<evidence type="ECO:0000313" key="7">
    <source>
        <dbReference type="EMBL" id="MEE2566441.1"/>
    </source>
</evidence>
<comment type="subcellular location">
    <subcellularLocation>
        <location evidence="6">Cell inner membrane</location>
        <topology evidence="6">Peripheral membrane protein</topology>
        <orientation evidence="6">Cytoplasmic side</orientation>
    </subcellularLocation>
</comment>
<dbReference type="Gene3D" id="3.40.190.80">
    <property type="match status" value="1"/>
</dbReference>
<comment type="function">
    <text evidence="6">Converts adenosine-3',5'-bisphosphate (PAP) to AMP.</text>
</comment>
<comment type="catalytic activity">
    <reaction evidence="6">
        <text>adenosine 3',5'-bisphosphate + H2O = AMP + phosphate</text>
        <dbReference type="Rhea" id="RHEA:10040"/>
        <dbReference type="ChEBI" id="CHEBI:15377"/>
        <dbReference type="ChEBI" id="CHEBI:43474"/>
        <dbReference type="ChEBI" id="CHEBI:58343"/>
        <dbReference type="ChEBI" id="CHEBI:456215"/>
        <dbReference type="EC" id="3.1.3.7"/>
    </reaction>
</comment>
<feature type="binding site" evidence="6">
    <location>
        <position position="70"/>
    </location>
    <ligand>
        <name>substrate</name>
    </ligand>
</feature>
<evidence type="ECO:0000256" key="2">
    <source>
        <dbReference type="ARBA" id="ARBA00022475"/>
    </source>
</evidence>
<dbReference type="InterPro" id="IPR000760">
    <property type="entry name" value="Inositol_monophosphatase-like"/>
</dbReference>
<keyword evidence="2 6" id="KW-1003">Cell membrane</keyword>
<proteinExistence type="inferred from homology"/>
<dbReference type="Gene3D" id="3.30.540.10">
    <property type="entry name" value="Fructose-1,6-Bisphosphatase, subunit A, domain 1"/>
    <property type="match status" value="1"/>
</dbReference>
<evidence type="ECO:0000256" key="6">
    <source>
        <dbReference type="HAMAP-Rule" id="MF_02095"/>
    </source>
</evidence>
<protein>
    <recommendedName>
        <fullName evidence="6">3'(2'),5'-bisphosphate nucleotidase CysQ</fullName>
        <ecNumber evidence="6">3.1.3.7</ecNumber>
    </recommendedName>
    <alternativeName>
        <fullName evidence="6">3'(2'),5-bisphosphonucleoside 3'(2')-phosphohydrolase</fullName>
    </alternativeName>
    <alternativeName>
        <fullName evidence="6">3'-phosphoadenosine 5'-phosphate phosphatase</fullName>
        <shortName evidence="6">PAP phosphatase</shortName>
    </alternativeName>
</protein>
<sequence length="261" mass="27518">MKRHDRDSLAFEFARICSRASVAVMDIYGTEFTASQKADRSPVTAADHAAEAIILEELAALLPGVPILAEEAFEGGNRPEIGGEFLLVDPVDGTKEFISRNGQFTINIALISGRTPMAGCVQAPALGAIFAGGKSAFSCQGAPGAARFDWSGIAARPRPTENLTAVMSRSHRDPETEALARAEGVTETISAGSSLKFCMLAEGKADIYPRFGPTMEWDTAAGHAVLAAAGGRVENPDGTPFRYGKVETGFLNGPFIARGRA</sequence>
<dbReference type="EC" id="3.1.3.7" evidence="6"/>
<keyword evidence="4 6" id="KW-0378">Hydrolase</keyword>
<feature type="binding site" evidence="6">
    <location>
        <position position="92"/>
    </location>
    <ligand>
        <name>Mg(2+)</name>
        <dbReference type="ChEBI" id="CHEBI:18420"/>
        <label>2</label>
    </ligand>
</feature>
<evidence type="ECO:0000256" key="5">
    <source>
        <dbReference type="ARBA" id="ARBA00023136"/>
    </source>
</evidence>
<feature type="binding site" evidence="6">
    <location>
        <position position="218"/>
    </location>
    <ligand>
        <name>substrate</name>
    </ligand>
</feature>